<reference evidence="2 3" key="1">
    <citation type="submission" date="2024-09" db="EMBL/GenBank/DDBJ databases">
        <authorList>
            <person name="Sun Q."/>
            <person name="Mori K."/>
        </authorList>
    </citation>
    <scope>NUCLEOTIDE SEQUENCE [LARGE SCALE GENOMIC DNA]</scope>
    <source>
        <strain evidence="2 3">CCM 7792</strain>
    </source>
</reference>
<evidence type="ECO:0000313" key="2">
    <source>
        <dbReference type="EMBL" id="MFC0253898.1"/>
    </source>
</evidence>
<organism evidence="2 3">
    <name type="scientific">Massilia consociata</name>
    <dbReference type="NCBI Taxonomy" id="760117"/>
    <lineage>
        <taxon>Bacteria</taxon>
        <taxon>Pseudomonadati</taxon>
        <taxon>Pseudomonadota</taxon>
        <taxon>Betaproteobacteria</taxon>
        <taxon>Burkholderiales</taxon>
        <taxon>Oxalobacteraceae</taxon>
        <taxon>Telluria group</taxon>
        <taxon>Massilia</taxon>
    </lineage>
</organism>
<dbReference type="Proteomes" id="UP001589773">
    <property type="component" value="Unassembled WGS sequence"/>
</dbReference>
<protein>
    <recommendedName>
        <fullName evidence="4">Pilus assembly protein</fullName>
    </recommendedName>
</protein>
<feature type="transmembrane region" description="Helical" evidence="1">
    <location>
        <begin position="21"/>
        <end position="41"/>
    </location>
</feature>
<keyword evidence="3" id="KW-1185">Reference proteome</keyword>
<name>A0ABV6FK27_9BURK</name>
<sequence>MMRTFPFCSRRQNGQALAEMIVVALFFLVPLFLAIVALGKFTDVQHTTQMAARYAAWERTVWYEAGSGRFDDINAPNRKSAAQINAEIAARVFNDRSRNTSVIADTDRNATGFVNGTDPLWRDNAGVVFLRDFQQAGSALGRSRPRTDVAGAAFNLVGGLSLPPGVVGTLVPPLPADTMASATVSLREMARDSQAYQRLWPRAGVWVDDWAGLDFSATGAVVSNTWGANGSGGTKGVVALSVPTAQGLGTLVGTTVNAAILTWDPLMPKVDLGRIEVDVVPEDRLR</sequence>
<proteinExistence type="predicted"/>
<dbReference type="EMBL" id="JBHLWP010000017">
    <property type="protein sequence ID" value="MFC0253898.1"/>
    <property type="molecule type" value="Genomic_DNA"/>
</dbReference>
<evidence type="ECO:0000256" key="1">
    <source>
        <dbReference type="SAM" id="Phobius"/>
    </source>
</evidence>
<evidence type="ECO:0008006" key="4">
    <source>
        <dbReference type="Google" id="ProtNLM"/>
    </source>
</evidence>
<comment type="caution">
    <text evidence="2">The sequence shown here is derived from an EMBL/GenBank/DDBJ whole genome shotgun (WGS) entry which is preliminary data.</text>
</comment>
<accession>A0ABV6FK27</accession>
<evidence type="ECO:0000313" key="3">
    <source>
        <dbReference type="Proteomes" id="UP001589773"/>
    </source>
</evidence>
<keyword evidence="1" id="KW-1133">Transmembrane helix</keyword>
<gene>
    <name evidence="2" type="ORF">ACFFJK_18530</name>
</gene>
<keyword evidence="1" id="KW-0812">Transmembrane</keyword>
<keyword evidence="1" id="KW-0472">Membrane</keyword>